<organism evidence="4 5">
    <name type="scientific">Nitratireductor arenosus</name>
    <dbReference type="NCBI Taxonomy" id="2682096"/>
    <lineage>
        <taxon>Bacteria</taxon>
        <taxon>Pseudomonadati</taxon>
        <taxon>Pseudomonadota</taxon>
        <taxon>Alphaproteobacteria</taxon>
        <taxon>Hyphomicrobiales</taxon>
        <taxon>Phyllobacteriaceae</taxon>
        <taxon>Nitratireductor</taxon>
    </lineage>
</organism>
<dbReference type="EMBL" id="WPHG01000003">
    <property type="protein sequence ID" value="MVA98308.1"/>
    <property type="molecule type" value="Genomic_DNA"/>
</dbReference>
<evidence type="ECO:0000313" key="5">
    <source>
        <dbReference type="Proteomes" id="UP000463224"/>
    </source>
</evidence>
<accession>A0A844QJU9</accession>
<feature type="domain" description="Anti-sigma K factor RskA C-terminal" evidence="3">
    <location>
        <begin position="111"/>
        <end position="237"/>
    </location>
</feature>
<dbReference type="GO" id="GO:0006417">
    <property type="term" value="P:regulation of translation"/>
    <property type="evidence" value="ECO:0007669"/>
    <property type="project" value="TreeGrafter"/>
</dbReference>
<keyword evidence="2" id="KW-1133">Transmembrane helix</keyword>
<comment type="caution">
    <text evidence="4">The sequence shown here is derived from an EMBL/GenBank/DDBJ whole genome shotgun (WGS) entry which is preliminary data.</text>
</comment>
<feature type="transmembrane region" description="Helical" evidence="2">
    <location>
        <begin position="104"/>
        <end position="127"/>
    </location>
</feature>
<keyword evidence="2" id="KW-0472">Membrane</keyword>
<keyword evidence="2" id="KW-0812">Transmembrane</keyword>
<name>A0A844QJU9_9HYPH</name>
<gene>
    <name evidence="4" type="ORF">GN330_13745</name>
</gene>
<reference evidence="4 5" key="1">
    <citation type="submission" date="2019-12" db="EMBL/GenBank/DDBJ databases">
        <title>Nitratireductor arenosus sp. nov., Isolated from sea sand, Jeju island, South Korea.</title>
        <authorList>
            <person name="Kim W."/>
        </authorList>
    </citation>
    <scope>NUCLEOTIDE SEQUENCE [LARGE SCALE GENOMIC DNA]</scope>
    <source>
        <strain evidence="4 5">CAU 1489</strain>
    </source>
</reference>
<dbReference type="InterPro" id="IPR018764">
    <property type="entry name" value="RskA_C"/>
</dbReference>
<dbReference type="AlphaFoldDB" id="A0A844QJU9"/>
<sequence length="246" mass="25543">MSAADDNGRELTGDDALAADYVLGALDGDHRRTAARRIETDPGFARLVERWEEHLAPLAAGYEPVEPPAVIKTGLDARLFAAGNGTPMPREVAAPAGGFWQSLAVWRGIAVAAIAALILALIVPLLAPPPADEPTGRLVASLAPQQSNVHYFVVYDASTRDIGLSHVTGERDAGRDFELWVIEGDTAPASLGVIPAGSTVHLAVGAELRRKIEAGAVFAISLEPAGGSPTGQPTGPVVAAGDLREI</sequence>
<proteinExistence type="predicted"/>
<dbReference type="PANTHER" id="PTHR37461:SF1">
    <property type="entry name" value="ANTI-SIGMA-K FACTOR RSKA"/>
    <property type="match status" value="1"/>
</dbReference>
<dbReference type="GO" id="GO:0016989">
    <property type="term" value="F:sigma factor antagonist activity"/>
    <property type="evidence" value="ECO:0007669"/>
    <property type="project" value="TreeGrafter"/>
</dbReference>
<dbReference type="GO" id="GO:0005886">
    <property type="term" value="C:plasma membrane"/>
    <property type="evidence" value="ECO:0007669"/>
    <property type="project" value="InterPro"/>
</dbReference>
<protein>
    <submittedName>
        <fullName evidence="4">Anti-sigma factor</fullName>
    </submittedName>
</protein>
<dbReference type="InterPro" id="IPR051474">
    <property type="entry name" value="Anti-sigma-K/W_factor"/>
</dbReference>
<dbReference type="PANTHER" id="PTHR37461">
    <property type="entry name" value="ANTI-SIGMA-K FACTOR RSKA"/>
    <property type="match status" value="1"/>
</dbReference>
<dbReference type="Proteomes" id="UP000463224">
    <property type="component" value="Unassembled WGS sequence"/>
</dbReference>
<dbReference type="RefSeq" id="WP_156713261.1">
    <property type="nucleotide sequence ID" value="NZ_WPHG01000003.1"/>
</dbReference>
<evidence type="ECO:0000256" key="2">
    <source>
        <dbReference type="SAM" id="Phobius"/>
    </source>
</evidence>
<feature type="region of interest" description="Disordered" evidence="1">
    <location>
        <begin position="226"/>
        <end position="246"/>
    </location>
</feature>
<evidence type="ECO:0000256" key="1">
    <source>
        <dbReference type="SAM" id="MobiDB-lite"/>
    </source>
</evidence>
<dbReference type="Pfam" id="PF10099">
    <property type="entry name" value="RskA_C"/>
    <property type="match status" value="1"/>
</dbReference>
<evidence type="ECO:0000313" key="4">
    <source>
        <dbReference type="EMBL" id="MVA98308.1"/>
    </source>
</evidence>
<evidence type="ECO:0000259" key="3">
    <source>
        <dbReference type="Pfam" id="PF10099"/>
    </source>
</evidence>
<keyword evidence="5" id="KW-1185">Reference proteome</keyword>